<keyword evidence="2" id="KW-1133">Transmembrane helix</keyword>
<feature type="transmembrane region" description="Helical" evidence="2">
    <location>
        <begin position="113"/>
        <end position="134"/>
    </location>
</feature>
<keyword evidence="2" id="KW-0472">Membrane</keyword>
<reference evidence="3" key="2">
    <citation type="submission" date="2020-11" db="EMBL/GenBank/DDBJ databases">
        <authorList>
            <person name="McCartney M.A."/>
            <person name="Auch B."/>
            <person name="Kono T."/>
            <person name="Mallez S."/>
            <person name="Becker A."/>
            <person name="Gohl D.M."/>
            <person name="Silverstein K.A.T."/>
            <person name="Koren S."/>
            <person name="Bechman K.B."/>
            <person name="Herman A."/>
            <person name="Abrahante J.E."/>
            <person name="Garbe J."/>
        </authorList>
    </citation>
    <scope>NUCLEOTIDE SEQUENCE</scope>
    <source>
        <strain evidence="3">Duluth1</strain>
        <tissue evidence="3">Whole animal</tissue>
    </source>
</reference>
<feature type="compositionally biased region" description="Polar residues" evidence="1">
    <location>
        <begin position="22"/>
        <end position="36"/>
    </location>
</feature>
<evidence type="ECO:0000313" key="3">
    <source>
        <dbReference type="EMBL" id="KAH3716439.1"/>
    </source>
</evidence>
<dbReference type="AlphaFoldDB" id="A0A9D4C3G1"/>
<gene>
    <name evidence="3" type="ORF">DPMN_059162</name>
</gene>
<evidence type="ECO:0000256" key="2">
    <source>
        <dbReference type="SAM" id="Phobius"/>
    </source>
</evidence>
<feature type="region of interest" description="Disordered" evidence="1">
    <location>
        <begin position="1"/>
        <end position="48"/>
    </location>
</feature>
<evidence type="ECO:0000313" key="4">
    <source>
        <dbReference type="Proteomes" id="UP000828390"/>
    </source>
</evidence>
<keyword evidence="4" id="KW-1185">Reference proteome</keyword>
<sequence>MSFRATAGSHGQTDGHYGLRPNLQSPPLKSNLYSTEETPENALPEHTVNTQDIELDREFSIEEIIKAIRSQNNNKNGGIDKLCAEVYKCATSELAPKTGPLSTCHVLTNRTKVVMMLMVLVIMALIMTMVLLLYM</sequence>
<reference evidence="3" key="1">
    <citation type="journal article" date="2019" name="bioRxiv">
        <title>The Genome of the Zebra Mussel, Dreissena polymorpha: A Resource for Invasive Species Research.</title>
        <authorList>
            <person name="McCartney M.A."/>
            <person name="Auch B."/>
            <person name="Kono T."/>
            <person name="Mallez S."/>
            <person name="Zhang Y."/>
            <person name="Obille A."/>
            <person name="Becker A."/>
            <person name="Abrahante J.E."/>
            <person name="Garbe J."/>
            <person name="Badalamenti J.P."/>
            <person name="Herman A."/>
            <person name="Mangelson H."/>
            <person name="Liachko I."/>
            <person name="Sullivan S."/>
            <person name="Sone E.D."/>
            <person name="Koren S."/>
            <person name="Silverstein K.A.T."/>
            <person name="Beckman K.B."/>
            <person name="Gohl D.M."/>
        </authorList>
    </citation>
    <scope>NUCLEOTIDE SEQUENCE</scope>
    <source>
        <strain evidence="3">Duluth1</strain>
        <tissue evidence="3">Whole animal</tissue>
    </source>
</reference>
<name>A0A9D4C3G1_DREPO</name>
<dbReference type="Proteomes" id="UP000828390">
    <property type="component" value="Unassembled WGS sequence"/>
</dbReference>
<protein>
    <submittedName>
        <fullName evidence="3">Uncharacterized protein</fullName>
    </submittedName>
</protein>
<keyword evidence="2" id="KW-0812">Transmembrane</keyword>
<comment type="caution">
    <text evidence="3">The sequence shown here is derived from an EMBL/GenBank/DDBJ whole genome shotgun (WGS) entry which is preliminary data.</text>
</comment>
<accession>A0A9D4C3G1</accession>
<evidence type="ECO:0000256" key="1">
    <source>
        <dbReference type="SAM" id="MobiDB-lite"/>
    </source>
</evidence>
<proteinExistence type="predicted"/>
<dbReference type="EMBL" id="JAIWYP010000013">
    <property type="protein sequence ID" value="KAH3716439.1"/>
    <property type="molecule type" value="Genomic_DNA"/>
</dbReference>
<organism evidence="3 4">
    <name type="scientific">Dreissena polymorpha</name>
    <name type="common">Zebra mussel</name>
    <name type="synonym">Mytilus polymorpha</name>
    <dbReference type="NCBI Taxonomy" id="45954"/>
    <lineage>
        <taxon>Eukaryota</taxon>
        <taxon>Metazoa</taxon>
        <taxon>Spiralia</taxon>
        <taxon>Lophotrochozoa</taxon>
        <taxon>Mollusca</taxon>
        <taxon>Bivalvia</taxon>
        <taxon>Autobranchia</taxon>
        <taxon>Heteroconchia</taxon>
        <taxon>Euheterodonta</taxon>
        <taxon>Imparidentia</taxon>
        <taxon>Neoheterodontei</taxon>
        <taxon>Myida</taxon>
        <taxon>Dreissenoidea</taxon>
        <taxon>Dreissenidae</taxon>
        <taxon>Dreissena</taxon>
    </lineage>
</organism>